<dbReference type="SFLD" id="SFLDS00029">
    <property type="entry name" value="Radical_SAM"/>
    <property type="match status" value="1"/>
</dbReference>
<keyword evidence="5" id="KW-0411">Iron-sulfur</keyword>
<dbReference type="AlphaFoldDB" id="X1GC50"/>
<dbReference type="InterPro" id="IPR007197">
    <property type="entry name" value="rSAM"/>
</dbReference>
<dbReference type="InterPro" id="IPR051198">
    <property type="entry name" value="BchE-like"/>
</dbReference>
<sequence length="192" mass="22160">GVLDWLLRSGYRRDNRPVALNFAYLAGIFKKLGHTVHYVRDRLPPDADLYIFNPALMTLGVEHQMMQELLVRRPDANILITGPVAYALPEAFADLPVKIVRGEAEMLMWKLEDVLNSTQQVVSVGSVKDLDSLPWPDWTPFAYQAFRVKYDFWKFPTSVIQLSRGCTFTCNYCPYIMVENHTRFRDPECVVE</sequence>
<evidence type="ECO:0000313" key="6">
    <source>
        <dbReference type="EMBL" id="GAH39169.1"/>
    </source>
</evidence>
<organism evidence="6">
    <name type="scientific">marine sediment metagenome</name>
    <dbReference type="NCBI Taxonomy" id="412755"/>
    <lineage>
        <taxon>unclassified sequences</taxon>
        <taxon>metagenomes</taxon>
        <taxon>ecological metagenomes</taxon>
    </lineage>
</organism>
<dbReference type="GO" id="GO:0051536">
    <property type="term" value="F:iron-sulfur cluster binding"/>
    <property type="evidence" value="ECO:0007669"/>
    <property type="project" value="UniProtKB-KW"/>
</dbReference>
<keyword evidence="3" id="KW-0479">Metal-binding</keyword>
<dbReference type="GO" id="GO:0046872">
    <property type="term" value="F:metal ion binding"/>
    <property type="evidence" value="ECO:0007669"/>
    <property type="project" value="UniProtKB-KW"/>
</dbReference>
<keyword evidence="4" id="KW-0408">Iron</keyword>
<gene>
    <name evidence="6" type="ORF">S03H2_24517</name>
</gene>
<dbReference type="EMBL" id="BARU01013640">
    <property type="protein sequence ID" value="GAH39169.1"/>
    <property type="molecule type" value="Genomic_DNA"/>
</dbReference>
<protein>
    <recommendedName>
        <fullName evidence="7">B12-binding domain-containing protein</fullName>
    </recommendedName>
</protein>
<feature type="non-terminal residue" evidence="6">
    <location>
        <position position="192"/>
    </location>
</feature>
<dbReference type="PANTHER" id="PTHR43409:SF16">
    <property type="entry name" value="SLR0320 PROTEIN"/>
    <property type="match status" value="1"/>
</dbReference>
<evidence type="ECO:0000256" key="2">
    <source>
        <dbReference type="ARBA" id="ARBA00022691"/>
    </source>
</evidence>
<reference evidence="6" key="1">
    <citation type="journal article" date="2014" name="Front. Microbiol.">
        <title>High frequency of phylogenetically diverse reductive dehalogenase-homologous genes in deep subseafloor sedimentary metagenomes.</title>
        <authorList>
            <person name="Kawai M."/>
            <person name="Futagami T."/>
            <person name="Toyoda A."/>
            <person name="Takaki Y."/>
            <person name="Nishi S."/>
            <person name="Hori S."/>
            <person name="Arai W."/>
            <person name="Tsubouchi T."/>
            <person name="Morono Y."/>
            <person name="Uchiyama I."/>
            <person name="Ito T."/>
            <person name="Fujiyama A."/>
            <person name="Inagaki F."/>
            <person name="Takami H."/>
        </authorList>
    </citation>
    <scope>NUCLEOTIDE SEQUENCE</scope>
    <source>
        <strain evidence="6">Expedition CK06-06</strain>
    </source>
</reference>
<feature type="non-terminal residue" evidence="6">
    <location>
        <position position="1"/>
    </location>
</feature>
<evidence type="ECO:0000256" key="3">
    <source>
        <dbReference type="ARBA" id="ARBA00022723"/>
    </source>
</evidence>
<dbReference type="GO" id="GO:0005829">
    <property type="term" value="C:cytosol"/>
    <property type="evidence" value="ECO:0007669"/>
    <property type="project" value="TreeGrafter"/>
</dbReference>
<comment type="caution">
    <text evidence="6">The sequence shown here is derived from an EMBL/GenBank/DDBJ whole genome shotgun (WGS) entry which is preliminary data.</text>
</comment>
<evidence type="ECO:0000256" key="1">
    <source>
        <dbReference type="ARBA" id="ARBA00001966"/>
    </source>
</evidence>
<proteinExistence type="predicted"/>
<keyword evidence="2" id="KW-0949">S-adenosyl-L-methionine</keyword>
<evidence type="ECO:0008006" key="7">
    <source>
        <dbReference type="Google" id="ProtNLM"/>
    </source>
</evidence>
<name>X1GC50_9ZZZZ</name>
<evidence type="ECO:0000256" key="4">
    <source>
        <dbReference type="ARBA" id="ARBA00023004"/>
    </source>
</evidence>
<dbReference type="GO" id="GO:0003824">
    <property type="term" value="F:catalytic activity"/>
    <property type="evidence" value="ECO:0007669"/>
    <property type="project" value="InterPro"/>
</dbReference>
<comment type="cofactor">
    <cofactor evidence="1">
        <name>[4Fe-4S] cluster</name>
        <dbReference type="ChEBI" id="CHEBI:49883"/>
    </cofactor>
</comment>
<dbReference type="PANTHER" id="PTHR43409">
    <property type="entry name" value="ANAEROBIC MAGNESIUM-PROTOPORPHYRIN IX MONOMETHYL ESTER CYCLASE-RELATED"/>
    <property type="match status" value="1"/>
</dbReference>
<dbReference type="SFLD" id="SFLDG01082">
    <property type="entry name" value="B12-binding_domain_containing"/>
    <property type="match status" value="1"/>
</dbReference>
<accession>X1GC50</accession>
<evidence type="ECO:0000256" key="5">
    <source>
        <dbReference type="ARBA" id="ARBA00023014"/>
    </source>
</evidence>